<dbReference type="PANTHER" id="PTHR35259:SF1">
    <property type="entry name" value="BOMBESIN RECEPTOR-ACTIVATED PROTEIN C6ORF89"/>
    <property type="match status" value="1"/>
</dbReference>
<keyword evidence="4 9" id="KW-0812">Transmembrane</keyword>
<evidence type="ECO:0000256" key="4">
    <source>
        <dbReference type="ARBA" id="ARBA00022692"/>
    </source>
</evidence>
<organism evidence="10 11">
    <name type="scientific">Scleropages formosus</name>
    <name type="common">Asian bonytongue</name>
    <name type="synonym">Osteoglossum formosum</name>
    <dbReference type="NCBI Taxonomy" id="113540"/>
    <lineage>
        <taxon>Eukaryota</taxon>
        <taxon>Metazoa</taxon>
        <taxon>Chordata</taxon>
        <taxon>Craniata</taxon>
        <taxon>Vertebrata</taxon>
        <taxon>Euteleostomi</taxon>
        <taxon>Actinopterygii</taxon>
        <taxon>Neopterygii</taxon>
        <taxon>Teleostei</taxon>
        <taxon>Osteoglossocephala</taxon>
        <taxon>Osteoglossomorpha</taxon>
        <taxon>Osteoglossiformes</taxon>
        <taxon>Osteoglossidae</taxon>
        <taxon>Scleropages</taxon>
    </lineage>
</organism>
<name>A0A0P7XCQ9_SCLFO</name>
<evidence type="ECO:0008006" key="12">
    <source>
        <dbReference type="Google" id="ProtNLM"/>
    </source>
</evidence>
<dbReference type="Proteomes" id="UP000034805">
    <property type="component" value="Unassembled WGS sequence"/>
</dbReference>
<dbReference type="PANTHER" id="PTHR35259">
    <property type="entry name" value="BOMBESIN RECEPTOR-ACTIVATED PROTEIN C6ORF89"/>
    <property type="match status" value="1"/>
</dbReference>
<feature type="transmembrane region" description="Helical" evidence="9">
    <location>
        <begin position="118"/>
        <end position="138"/>
    </location>
</feature>
<evidence type="ECO:0000256" key="6">
    <source>
        <dbReference type="ARBA" id="ARBA00022989"/>
    </source>
</evidence>
<evidence type="ECO:0000313" key="11">
    <source>
        <dbReference type="Proteomes" id="UP000034805"/>
    </source>
</evidence>
<evidence type="ECO:0000256" key="3">
    <source>
        <dbReference type="ARBA" id="ARBA00022490"/>
    </source>
</evidence>
<dbReference type="STRING" id="113540.ENSSFOP00015033780"/>
<keyword evidence="7" id="KW-0333">Golgi apparatus</keyword>
<protein>
    <recommendedName>
        <fullName evidence="12">CF089 protein</fullName>
    </recommendedName>
</protein>
<keyword evidence="6 9" id="KW-1133">Transmembrane helix</keyword>
<evidence type="ECO:0000256" key="2">
    <source>
        <dbReference type="ARBA" id="ARBA00004496"/>
    </source>
</evidence>
<sequence length="360" mass="40191">MQCLCLAMGEAGGAKFNTSSHSFPARDLTPARVLTRSPRCCCVETRPAWAVAERRAAAMGSTLSEPCIYDKLSESIDILRQSGYRYGMSEREIEKFIKQVLETNEPRREPAQFPLLRAAVKFVVAVGFLLLAVLAFTYPQHPAQLDWAITGGHNWSSPLSHVRLLSLPIAKKYNLQGFHQWWSTGVLYTGLVNCSCCATVSSVLEVAQSLVDPSALRRGAQPVLLKGGEALCLRYKQLEQLYLAHPEAFSILPGHSEDLEMLTRRFPQEPANFTMFWRSALSSKEKVLHRLFPGAQLCPLLDHTKTTIRSCMVSHSTGSQSRKHCSSFNLWLGPGDIVYADPRYWEMELFPGRGANIVCD</sequence>
<reference evidence="10 11" key="1">
    <citation type="submission" date="2015-08" db="EMBL/GenBank/DDBJ databases">
        <title>The genome of the Asian arowana (Scleropages formosus).</title>
        <authorList>
            <person name="Tan M.H."/>
            <person name="Gan H.M."/>
            <person name="Croft L.J."/>
            <person name="Austin C.M."/>
        </authorList>
    </citation>
    <scope>NUCLEOTIDE SEQUENCE [LARGE SCALE GENOMIC DNA]</scope>
    <source>
        <strain evidence="10">Aro1</strain>
    </source>
</reference>
<gene>
    <name evidence="10" type="ORF">Z043_108004</name>
</gene>
<keyword evidence="5" id="KW-0735">Signal-anchor</keyword>
<evidence type="ECO:0000256" key="9">
    <source>
        <dbReference type="SAM" id="Phobius"/>
    </source>
</evidence>
<evidence type="ECO:0000256" key="8">
    <source>
        <dbReference type="ARBA" id="ARBA00023136"/>
    </source>
</evidence>
<evidence type="ECO:0000256" key="5">
    <source>
        <dbReference type="ARBA" id="ARBA00022968"/>
    </source>
</evidence>
<dbReference type="GO" id="GO:0005730">
    <property type="term" value="C:nucleolus"/>
    <property type="evidence" value="ECO:0007669"/>
    <property type="project" value="TreeGrafter"/>
</dbReference>
<dbReference type="GO" id="GO:0000139">
    <property type="term" value="C:Golgi membrane"/>
    <property type="evidence" value="ECO:0007669"/>
    <property type="project" value="UniProtKB-SubCell"/>
</dbReference>
<feature type="non-terminal residue" evidence="10">
    <location>
        <position position="360"/>
    </location>
</feature>
<evidence type="ECO:0000313" key="10">
    <source>
        <dbReference type="EMBL" id="KPP72946.1"/>
    </source>
</evidence>
<dbReference type="AlphaFoldDB" id="A0A0P7XCQ9"/>
<accession>A0A0P7XCQ9</accession>
<evidence type="ECO:0000256" key="1">
    <source>
        <dbReference type="ARBA" id="ARBA00004323"/>
    </source>
</evidence>
<dbReference type="InterPro" id="IPR038757">
    <property type="entry name" value="BRAP"/>
</dbReference>
<comment type="subcellular location">
    <subcellularLocation>
        <location evidence="2">Cytoplasm</location>
    </subcellularLocation>
    <subcellularLocation>
        <location evidence="1">Golgi apparatus membrane</location>
        <topology evidence="1">Single-pass type II membrane protein</topology>
    </subcellularLocation>
</comment>
<proteinExistence type="predicted"/>
<keyword evidence="8 9" id="KW-0472">Membrane</keyword>
<comment type="caution">
    <text evidence="10">The sequence shown here is derived from an EMBL/GenBank/DDBJ whole genome shotgun (WGS) entry which is preliminary data.</text>
</comment>
<keyword evidence="3" id="KW-0963">Cytoplasm</keyword>
<dbReference type="EMBL" id="JARO02002327">
    <property type="protein sequence ID" value="KPP72946.1"/>
    <property type="molecule type" value="Genomic_DNA"/>
</dbReference>
<evidence type="ECO:0000256" key="7">
    <source>
        <dbReference type="ARBA" id="ARBA00023034"/>
    </source>
</evidence>